<evidence type="ECO:0000259" key="2">
    <source>
        <dbReference type="Pfam" id="PF03703"/>
    </source>
</evidence>
<evidence type="ECO:0000256" key="1">
    <source>
        <dbReference type="SAM" id="Phobius"/>
    </source>
</evidence>
<dbReference type="STRING" id="1686286.GCA_900092335_01315"/>
<evidence type="ECO:0000313" key="4">
    <source>
        <dbReference type="Proteomes" id="UP000318080"/>
    </source>
</evidence>
<accession>A0A540R924</accession>
<keyword evidence="1" id="KW-0472">Membrane</keyword>
<protein>
    <recommendedName>
        <fullName evidence="2">YdbS-like PH domain-containing protein</fullName>
    </recommendedName>
</protein>
<keyword evidence="1" id="KW-1133">Transmembrane helix</keyword>
<dbReference type="Proteomes" id="UP000318080">
    <property type="component" value="Unassembled WGS sequence"/>
</dbReference>
<sequence>MNAVSPALVKVRYIVNLTWTVLCAVTCVVAAYFWGPWWHIGTAFFAVLFVWLLWLIPAQVCNMGWLETEDELLITKGKLWHKFTVVPYGRIQFVDVTAGPVARAYGMKTVKLHTASAGTDATIKGLPAEEADALRERLAVQARERMSGL</sequence>
<proteinExistence type="predicted"/>
<dbReference type="Pfam" id="PF03703">
    <property type="entry name" value="bPH_2"/>
    <property type="match status" value="1"/>
</dbReference>
<dbReference type="InterPro" id="IPR005182">
    <property type="entry name" value="YdbS-like_PH"/>
</dbReference>
<dbReference type="PANTHER" id="PTHR34473:SF3">
    <property type="entry name" value="TRANSMEMBRANE PROTEIN-RELATED"/>
    <property type="match status" value="1"/>
</dbReference>
<dbReference type="PANTHER" id="PTHR34473">
    <property type="entry name" value="UPF0699 TRANSMEMBRANE PROTEIN YDBS"/>
    <property type="match status" value="1"/>
</dbReference>
<evidence type="ECO:0000313" key="3">
    <source>
        <dbReference type="EMBL" id="TQE44251.1"/>
    </source>
</evidence>
<keyword evidence="1" id="KW-0812">Transmembrane</keyword>
<gene>
    <name evidence="3" type="ORF">EJK80_02865</name>
</gene>
<reference evidence="3 4" key="1">
    <citation type="submission" date="2019-06" db="EMBL/GenBank/DDBJ databases">
        <title>Draft genome of C. phoceense Strain 272.</title>
        <authorList>
            <person name="Pacheco L.G.C."/>
            <person name="Barberis C.M."/>
            <person name="Almuzara M.N."/>
            <person name="Traglia G.M."/>
            <person name="Santos C.S."/>
            <person name="Rocha D.J.P.G."/>
            <person name="Aguiar E.R.G.R."/>
            <person name="Vay C.A."/>
        </authorList>
    </citation>
    <scope>NUCLEOTIDE SEQUENCE [LARGE SCALE GENOMIC DNA]</scope>
    <source>
        <strain evidence="3 4">272</strain>
    </source>
</reference>
<dbReference type="EMBL" id="VHIR01000003">
    <property type="protein sequence ID" value="TQE44251.1"/>
    <property type="molecule type" value="Genomic_DNA"/>
</dbReference>
<feature type="domain" description="YdbS-like PH" evidence="2">
    <location>
        <begin position="64"/>
        <end position="138"/>
    </location>
</feature>
<feature type="transmembrane region" description="Helical" evidence="1">
    <location>
        <begin position="12"/>
        <end position="31"/>
    </location>
</feature>
<organism evidence="3 4">
    <name type="scientific">Corynebacterium phoceense</name>
    <dbReference type="NCBI Taxonomy" id="1686286"/>
    <lineage>
        <taxon>Bacteria</taxon>
        <taxon>Bacillati</taxon>
        <taxon>Actinomycetota</taxon>
        <taxon>Actinomycetes</taxon>
        <taxon>Mycobacteriales</taxon>
        <taxon>Corynebacteriaceae</taxon>
        <taxon>Corynebacterium</taxon>
    </lineage>
</organism>
<name>A0A540R924_9CORY</name>
<comment type="caution">
    <text evidence="3">The sequence shown here is derived from an EMBL/GenBank/DDBJ whole genome shotgun (WGS) entry which is preliminary data.</text>
</comment>
<dbReference type="AlphaFoldDB" id="A0A540R924"/>
<keyword evidence="4" id="KW-1185">Reference proteome</keyword>
<feature type="transmembrane region" description="Helical" evidence="1">
    <location>
        <begin position="37"/>
        <end position="56"/>
    </location>
</feature>